<gene>
    <name evidence="1" type="primary">ORF15462</name>
</gene>
<sequence length="56" mass="6355">MRENIIHKLETLIKCFGEKSCTFSGQMKSFYNEQTCTNEETPLKDDDGGGLCKHVV</sequence>
<protein>
    <submittedName>
        <fullName evidence="1">Uncharacterized protein</fullName>
    </submittedName>
</protein>
<evidence type="ECO:0000313" key="1">
    <source>
        <dbReference type="EMBL" id="CEK52090.1"/>
    </source>
</evidence>
<dbReference type="AlphaFoldDB" id="A0A0B6Y9F7"/>
<name>A0A0B6Y9F7_9EUPU</name>
<proteinExistence type="predicted"/>
<dbReference type="EMBL" id="HACG01005225">
    <property type="protein sequence ID" value="CEK52090.1"/>
    <property type="molecule type" value="Transcribed_RNA"/>
</dbReference>
<organism evidence="1">
    <name type="scientific">Arion vulgaris</name>
    <dbReference type="NCBI Taxonomy" id="1028688"/>
    <lineage>
        <taxon>Eukaryota</taxon>
        <taxon>Metazoa</taxon>
        <taxon>Spiralia</taxon>
        <taxon>Lophotrochozoa</taxon>
        <taxon>Mollusca</taxon>
        <taxon>Gastropoda</taxon>
        <taxon>Heterobranchia</taxon>
        <taxon>Euthyneura</taxon>
        <taxon>Panpulmonata</taxon>
        <taxon>Eupulmonata</taxon>
        <taxon>Stylommatophora</taxon>
        <taxon>Helicina</taxon>
        <taxon>Arionoidea</taxon>
        <taxon>Arionidae</taxon>
        <taxon>Arion</taxon>
    </lineage>
</organism>
<accession>A0A0B6Y9F7</accession>
<reference evidence="1" key="1">
    <citation type="submission" date="2014-12" db="EMBL/GenBank/DDBJ databases">
        <title>Insight into the proteome of Arion vulgaris.</title>
        <authorList>
            <person name="Aradska J."/>
            <person name="Bulat T."/>
            <person name="Smidak R."/>
            <person name="Sarate P."/>
            <person name="Gangsoo J."/>
            <person name="Sialana F."/>
            <person name="Bilban M."/>
            <person name="Lubec G."/>
        </authorList>
    </citation>
    <scope>NUCLEOTIDE SEQUENCE</scope>
    <source>
        <tissue evidence="1">Skin</tissue>
    </source>
</reference>